<evidence type="ECO:0000256" key="1">
    <source>
        <dbReference type="SAM" id="Phobius"/>
    </source>
</evidence>
<gene>
    <name evidence="2" type="ORF">Taro_025101</name>
</gene>
<comment type="caution">
    <text evidence="2">The sequence shown here is derived from an EMBL/GenBank/DDBJ whole genome shotgun (WGS) entry which is preliminary data.</text>
</comment>
<sequence length="61" mass="6636">MGVGLRLPASVASSGANHPLLFVILILRLVRFGGLGETMMRMRIIVPMDYESPISSWHIAG</sequence>
<reference evidence="2" key="1">
    <citation type="submission" date="2017-07" db="EMBL/GenBank/DDBJ databases">
        <title>Taro Niue Genome Assembly and Annotation.</title>
        <authorList>
            <person name="Atibalentja N."/>
            <person name="Keating K."/>
            <person name="Fields C.J."/>
        </authorList>
    </citation>
    <scope>NUCLEOTIDE SEQUENCE</scope>
    <source>
        <strain evidence="2">Niue_2</strain>
        <tissue evidence="2">Leaf</tissue>
    </source>
</reference>
<evidence type="ECO:0000313" key="2">
    <source>
        <dbReference type="EMBL" id="MQL92478.1"/>
    </source>
</evidence>
<keyword evidence="1" id="KW-0812">Transmembrane</keyword>
<protein>
    <submittedName>
        <fullName evidence="2">Uncharacterized protein</fullName>
    </submittedName>
</protein>
<evidence type="ECO:0000313" key="3">
    <source>
        <dbReference type="Proteomes" id="UP000652761"/>
    </source>
</evidence>
<dbReference type="Proteomes" id="UP000652761">
    <property type="component" value="Unassembled WGS sequence"/>
</dbReference>
<proteinExistence type="predicted"/>
<keyword evidence="3" id="KW-1185">Reference proteome</keyword>
<organism evidence="2 3">
    <name type="scientific">Colocasia esculenta</name>
    <name type="common">Wild taro</name>
    <name type="synonym">Arum esculentum</name>
    <dbReference type="NCBI Taxonomy" id="4460"/>
    <lineage>
        <taxon>Eukaryota</taxon>
        <taxon>Viridiplantae</taxon>
        <taxon>Streptophyta</taxon>
        <taxon>Embryophyta</taxon>
        <taxon>Tracheophyta</taxon>
        <taxon>Spermatophyta</taxon>
        <taxon>Magnoliopsida</taxon>
        <taxon>Liliopsida</taxon>
        <taxon>Araceae</taxon>
        <taxon>Aroideae</taxon>
        <taxon>Colocasieae</taxon>
        <taxon>Colocasia</taxon>
    </lineage>
</organism>
<name>A0A843V8J7_COLES</name>
<keyword evidence="1" id="KW-1133">Transmembrane helix</keyword>
<dbReference type="AlphaFoldDB" id="A0A843V8J7"/>
<keyword evidence="1" id="KW-0472">Membrane</keyword>
<feature type="transmembrane region" description="Helical" evidence="1">
    <location>
        <begin position="20"/>
        <end position="40"/>
    </location>
</feature>
<dbReference type="EMBL" id="NMUH01001450">
    <property type="protein sequence ID" value="MQL92478.1"/>
    <property type="molecule type" value="Genomic_DNA"/>
</dbReference>
<accession>A0A843V8J7</accession>